<gene>
    <name evidence="1" type="ORF">CYFUS_005904</name>
</gene>
<protein>
    <submittedName>
        <fullName evidence="1">Uncharacterized protein</fullName>
    </submittedName>
</protein>
<organism evidence="1 2">
    <name type="scientific">Cystobacter fuscus</name>
    <dbReference type="NCBI Taxonomy" id="43"/>
    <lineage>
        <taxon>Bacteria</taxon>
        <taxon>Pseudomonadati</taxon>
        <taxon>Myxococcota</taxon>
        <taxon>Myxococcia</taxon>
        <taxon>Myxococcales</taxon>
        <taxon>Cystobacterineae</taxon>
        <taxon>Archangiaceae</taxon>
        <taxon>Cystobacter</taxon>
    </lineage>
</organism>
<dbReference type="RefSeq" id="WP_095988320.1">
    <property type="nucleotide sequence ID" value="NZ_CP022098.1"/>
</dbReference>
<dbReference type="AlphaFoldDB" id="A0A250J974"/>
<accession>A0A250J974</accession>
<proteinExistence type="predicted"/>
<evidence type="ECO:0000313" key="2">
    <source>
        <dbReference type="Proteomes" id="UP000217257"/>
    </source>
</evidence>
<evidence type="ECO:0000313" key="1">
    <source>
        <dbReference type="EMBL" id="ATB40455.1"/>
    </source>
</evidence>
<name>A0A250J974_9BACT</name>
<dbReference type="KEGG" id="cfus:CYFUS_005904"/>
<sequence length="156" mass="17182">MKPEHLPLLSGLFALMGSILAAAVGISKPSAERPELTKPLTWLARIHFDLGVHARLVLATMGVCVWLVPLTLGVIQVVKGQLLSDDDQPAHPSAQCPGVEVPGFPNCARDMWQDTDGRCEYPKNVYTFTKGDFDEDRRLYCLMLDLGNRGTPIRPD</sequence>
<dbReference type="EMBL" id="CP022098">
    <property type="protein sequence ID" value="ATB40455.1"/>
    <property type="molecule type" value="Genomic_DNA"/>
</dbReference>
<reference evidence="1 2" key="1">
    <citation type="submission" date="2017-06" db="EMBL/GenBank/DDBJ databases">
        <title>Sequencing and comparative analysis of myxobacterial genomes.</title>
        <authorList>
            <person name="Rupp O."/>
            <person name="Goesmann A."/>
            <person name="Sogaard-Andersen L."/>
        </authorList>
    </citation>
    <scope>NUCLEOTIDE SEQUENCE [LARGE SCALE GENOMIC DNA]</scope>
    <source>
        <strain evidence="1 2">DSM 52655</strain>
    </source>
</reference>
<dbReference type="Proteomes" id="UP000217257">
    <property type="component" value="Chromosome"/>
</dbReference>